<feature type="transmembrane region" description="Helical" evidence="1">
    <location>
        <begin position="55"/>
        <end position="76"/>
    </location>
</feature>
<feature type="transmembrane region" description="Helical" evidence="1">
    <location>
        <begin position="287"/>
        <end position="311"/>
    </location>
</feature>
<evidence type="ECO:0000256" key="1">
    <source>
        <dbReference type="SAM" id="Phobius"/>
    </source>
</evidence>
<name>A0A7S3PN27_9STRA</name>
<feature type="transmembrane region" description="Helical" evidence="1">
    <location>
        <begin position="349"/>
        <end position="372"/>
    </location>
</feature>
<evidence type="ECO:0008006" key="3">
    <source>
        <dbReference type="Google" id="ProtNLM"/>
    </source>
</evidence>
<dbReference type="AlphaFoldDB" id="A0A7S3PN27"/>
<keyword evidence="1" id="KW-0472">Membrane</keyword>
<gene>
    <name evidence="2" type="ORF">ASTO00021_LOCUS14807</name>
</gene>
<feature type="transmembrane region" description="Helical" evidence="1">
    <location>
        <begin position="323"/>
        <end position="343"/>
    </location>
</feature>
<dbReference type="SUPFAM" id="SSF103473">
    <property type="entry name" value="MFS general substrate transporter"/>
    <property type="match status" value="1"/>
</dbReference>
<feature type="transmembrane region" description="Helical" evidence="1">
    <location>
        <begin position="120"/>
        <end position="138"/>
    </location>
</feature>
<dbReference type="InterPro" id="IPR036259">
    <property type="entry name" value="MFS_trans_sf"/>
</dbReference>
<sequence>MSNETELEYEVVFDEGMYILLPPLFLFHGVAAATLSTSSFLTIFPVLAAGFDVDVLTALSISILVDSINGIILSIRYRHHFPQDRKKVEIILVFSVVGAITASLFAYYLGIDIIAEYSTFWKNGAGYTDFVFAIGFFIRGYNIKRKNKAAFANEVSANELSSSNPDVEAADNESDEPSRVLKQKIFLKPTSGGANSSNESLEINDAPAPVKLSTINATPSTRSTRSFFKKKEDKIDNEPEPLPPLCSKRWVFPVVSFLVISGLSGMIGFGSGNIVAIIWIISFKWDIVPSTAVGSLFSALVMGGVFGMFFAKDVLVYVSMKKILSFSLPLDMIAVVLASRYAQLINEEYLSFIIAFLFLAIGIGVTTVSLAFSGEL</sequence>
<reference evidence="2" key="1">
    <citation type="submission" date="2021-01" db="EMBL/GenBank/DDBJ databases">
        <authorList>
            <person name="Corre E."/>
            <person name="Pelletier E."/>
            <person name="Niang G."/>
            <person name="Scheremetjew M."/>
            <person name="Finn R."/>
            <person name="Kale V."/>
            <person name="Holt S."/>
            <person name="Cochrane G."/>
            <person name="Meng A."/>
            <person name="Brown T."/>
            <person name="Cohen L."/>
        </authorList>
    </citation>
    <scope>NUCLEOTIDE SEQUENCE</scope>
    <source>
        <strain evidence="2">GSBS06</strain>
    </source>
</reference>
<dbReference type="EMBL" id="HBIN01019407">
    <property type="protein sequence ID" value="CAE0444767.1"/>
    <property type="molecule type" value="Transcribed_RNA"/>
</dbReference>
<feature type="transmembrane region" description="Helical" evidence="1">
    <location>
        <begin position="250"/>
        <end position="281"/>
    </location>
</feature>
<feature type="transmembrane region" description="Helical" evidence="1">
    <location>
        <begin position="88"/>
        <end position="108"/>
    </location>
</feature>
<proteinExistence type="predicted"/>
<accession>A0A7S3PN27</accession>
<organism evidence="2">
    <name type="scientific">Aplanochytrium stocchinoi</name>
    <dbReference type="NCBI Taxonomy" id="215587"/>
    <lineage>
        <taxon>Eukaryota</taxon>
        <taxon>Sar</taxon>
        <taxon>Stramenopiles</taxon>
        <taxon>Bigyra</taxon>
        <taxon>Labyrinthulomycetes</taxon>
        <taxon>Thraustochytrida</taxon>
        <taxon>Thraustochytriidae</taxon>
        <taxon>Aplanochytrium</taxon>
    </lineage>
</organism>
<evidence type="ECO:0000313" key="2">
    <source>
        <dbReference type="EMBL" id="CAE0444767.1"/>
    </source>
</evidence>
<keyword evidence="1" id="KW-0812">Transmembrane</keyword>
<protein>
    <recommendedName>
        <fullName evidence="3">Membrane transporter protein</fullName>
    </recommendedName>
</protein>
<keyword evidence="1" id="KW-1133">Transmembrane helix</keyword>
<feature type="transmembrane region" description="Helical" evidence="1">
    <location>
        <begin position="25"/>
        <end position="49"/>
    </location>
</feature>